<evidence type="ECO:0000313" key="2">
    <source>
        <dbReference type="Proteomes" id="UP000284243"/>
    </source>
</evidence>
<dbReference type="RefSeq" id="WP_046404211.1">
    <property type="nucleotide sequence ID" value="NZ_BAABYK010000001.1"/>
</dbReference>
<name>A0A412TVM1_9BACT</name>
<accession>A0A412TVM1</accession>
<comment type="caution">
    <text evidence="1">The sequence shown here is derived from an EMBL/GenBank/DDBJ whole genome shotgun (WGS) entry which is preliminary data.</text>
</comment>
<reference evidence="1 2" key="1">
    <citation type="submission" date="2018-08" db="EMBL/GenBank/DDBJ databases">
        <title>A genome reference for cultivated species of the human gut microbiota.</title>
        <authorList>
            <person name="Zou Y."/>
            <person name="Xue W."/>
            <person name="Luo G."/>
        </authorList>
    </citation>
    <scope>NUCLEOTIDE SEQUENCE [LARGE SCALE GENOMIC DNA]</scope>
    <source>
        <strain evidence="1 2">AF16-14</strain>
    </source>
</reference>
<evidence type="ECO:0000313" key="1">
    <source>
        <dbReference type="EMBL" id="RGU57819.1"/>
    </source>
</evidence>
<protein>
    <submittedName>
        <fullName evidence="1">Uncharacterized protein</fullName>
    </submittedName>
</protein>
<organism evidence="1 2">
    <name type="scientific">Odoribacter splanchnicus</name>
    <dbReference type="NCBI Taxonomy" id="28118"/>
    <lineage>
        <taxon>Bacteria</taxon>
        <taxon>Pseudomonadati</taxon>
        <taxon>Bacteroidota</taxon>
        <taxon>Bacteroidia</taxon>
        <taxon>Bacteroidales</taxon>
        <taxon>Odoribacteraceae</taxon>
        <taxon>Odoribacter</taxon>
    </lineage>
</organism>
<proteinExistence type="predicted"/>
<sequence>MGSTIFPEAALNGILMTAGENKYLKRMKSVSTVVGTIRLSKRNVGPELMYGEYSWMEKKWNGGTPMLIKVGNFFLVNLFCEGKKH</sequence>
<gene>
    <name evidence="1" type="ORF">DWW57_04820</name>
</gene>
<dbReference type="EMBL" id="QRYC01000004">
    <property type="protein sequence ID" value="RGU57819.1"/>
    <property type="molecule type" value="Genomic_DNA"/>
</dbReference>
<dbReference type="Proteomes" id="UP000284243">
    <property type="component" value="Unassembled WGS sequence"/>
</dbReference>
<dbReference type="AlphaFoldDB" id="A0A412TVM1"/>